<dbReference type="Proteomes" id="UP000245962">
    <property type="component" value="Unassembled WGS sequence"/>
</dbReference>
<dbReference type="EMBL" id="QEHR01000005">
    <property type="protein sequence ID" value="PVW14740.1"/>
    <property type="molecule type" value="Genomic_DNA"/>
</dbReference>
<dbReference type="OrthoDB" id="1143555at2"/>
<accession>A0A2U0I167</accession>
<dbReference type="AlphaFoldDB" id="A0A2U0I167"/>
<name>A0A2U0I167_9FLAO</name>
<evidence type="ECO:0000313" key="1">
    <source>
        <dbReference type="EMBL" id="PVW14740.1"/>
    </source>
</evidence>
<comment type="caution">
    <text evidence="1">The sequence shown here is derived from an EMBL/GenBank/DDBJ whole genome shotgun (WGS) entry which is preliminary data.</text>
</comment>
<gene>
    <name evidence="1" type="ORF">DDV96_09500</name>
</gene>
<organism evidence="1 2">
    <name type="scientific">Marixanthomonas spongiae</name>
    <dbReference type="NCBI Taxonomy" id="2174845"/>
    <lineage>
        <taxon>Bacteria</taxon>
        <taxon>Pseudomonadati</taxon>
        <taxon>Bacteroidota</taxon>
        <taxon>Flavobacteriia</taxon>
        <taxon>Flavobacteriales</taxon>
        <taxon>Flavobacteriaceae</taxon>
        <taxon>Marixanthomonas</taxon>
    </lineage>
</organism>
<dbReference type="Pfam" id="PF14060">
    <property type="entry name" value="DUF4252"/>
    <property type="match status" value="1"/>
</dbReference>
<proteinExistence type="predicted"/>
<dbReference type="InterPro" id="IPR025348">
    <property type="entry name" value="DUF4252"/>
</dbReference>
<dbReference type="PROSITE" id="PS51257">
    <property type="entry name" value="PROKAR_LIPOPROTEIN"/>
    <property type="match status" value="1"/>
</dbReference>
<evidence type="ECO:0000313" key="2">
    <source>
        <dbReference type="Proteomes" id="UP000245962"/>
    </source>
</evidence>
<protein>
    <submittedName>
        <fullName evidence="1">DUF4252 domain-containing protein</fullName>
    </submittedName>
</protein>
<dbReference type="RefSeq" id="WP_116694516.1">
    <property type="nucleotide sequence ID" value="NZ_QEHR01000005.1"/>
</dbReference>
<keyword evidence="2" id="KW-1185">Reference proteome</keyword>
<sequence>MTLAKYILGITLASLALFSCDNSESLQQYLVDKQDDDKFLKVDLATSLLQNENSDFTREEKDILATVKKINVVAYPLKGDNKTDYQTEKDKVKSILAEEKYKTLLKMGSNNRGATLKYTGEEDAIDELIVFASDEERGFAVFRLLGEKMRPDQMMKLMKSIDKGDINIDQLSGIGDILSMGADSTAVKQ</sequence>
<reference evidence="1 2" key="1">
    <citation type="submission" date="2018-04" db="EMBL/GenBank/DDBJ databases">
        <title>Marixanthomonas spongiae HN-E44 sp. nov., isolated from a marine sponge.</title>
        <authorList>
            <person name="Luo L."/>
            <person name="Zhuang L."/>
        </authorList>
    </citation>
    <scope>NUCLEOTIDE SEQUENCE [LARGE SCALE GENOMIC DNA]</scope>
    <source>
        <strain evidence="1 2">HN-E44</strain>
    </source>
</reference>